<protein>
    <submittedName>
        <fullName evidence="1">Uncharacterized protein</fullName>
    </submittedName>
</protein>
<proteinExistence type="predicted"/>
<dbReference type="EMBL" id="JBANRG010000017">
    <property type="protein sequence ID" value="KAK7458713.1"/>
    <property type="molecule type" value="Genomic_DNA"/>
</dbReference>
<sequence length="61" mass="6409">MSLDALKGNGAKFPSKATAVLVGVAMDDLTLNSTELLLFGISIISTTYGSRKDVESALDDF</sequence>
<accession>A0ABR1JJ19</accession>
<evidence type="ECO:0000313" key="2">
    <source>
        <dbReference type="Proteomes" id="UP001498398"/>
    </source>
</evidence>
<reference evidence="1 2" key="1">
    <citation type="submission" date="2024-01" db="EMBL/GenBank/DDBJ databases">
        <title>A draft genome for the cacao thread blight pathogen Marasmiellus scandens.</title>
        <authorList>
            <person name="Baruah I.K."/>
            <person name="Leung J."/>
            <person name="Bukari Y."/>
            <person name="Amoako-Attah I."/>
            <person name="Meinhardt L.W."/>
            <person name="Bailey B.A."/>
            <person name="Cohen S.P."/>
        </authorList>
    </citation>
    <scope>NUCLEOTIDE SEQUENCE [LARGE SCALE GENOMIC DNA]</scope>
    <source>
        <strain evidence="1 2">GH-19</strain>
    </source>
</reference>
<gene>
    <name evidence="1" type="ORF">VKT23_009712</name>
</gene>
<comment type="caution">
    <text evidence="1">The sequence shown here is derived from an EMBL/GenBank/DDBJ whole genome shotgun (WGS) entry which is preliminary data.</text>
</comment>
<dbReference type="Proteomes" id="UP001498398">
    <property type="component" value="Unassembled WGS sequence"/>
</dbReference>
<evidence type="ECO:0000313" key="1">
    <source>
        <dbReference type="EMBL" id="KAK7458713.1"/>
    </source>
</evidence>
<organism evidence="1 2">
    <name type="scientific">Marasmiellus scandens</name>
    <dbReference type="NCBI Taxonomy" id="2682957"/>
    <lineage>
        <taxon>Eukaryota</taxon>
        <taxon>Fungi</taxon>
        <taxon>Dikarya</taxon>
        <taxon>Basidiomycota</taxon>
        <taxon>Agaricomycotina</taxon>
        <taxon>Agaricomycetes</taxon>
        <taxon>Agaricomycetidae</taxon>
        <taxon>Agaricales</taxon>
        <taxon>Marasmiineae</taxon>
        <taxon>Omphalotaceae</taxon>
        <taxon>Marasmiellus</taxon>
    </lineage>
</organism>
<keyword evidence="2" id="KW-1185">Reference proteome</keyword>
<name>A0ABR1JJ19_9AGAR</name>